<name>A0A2P5EJX4_TREOI</name>
<sequence>MAGSSARFINRAKTQKLTWESTIFETGSLKIGYMFNNQMHLLILKSFENEAIPKKAPVISQATWYVGIVLYQVGGLRKAIQELLDVMAYSELEMFVDGEDLYQPYHGT</sequence>
<reference evidence="2" key="1">
    <citation type="submission" date="2016-06" db="EMBL/GenBank/DDBJ databases">
        <title>Parallel loss of symbiosis genes in relatives of nitrogen-fixing non-legume Parasponia.</title>
        <authorList>
            <person name="Van Velzen R."/>
            <person name="Holmer R."/>
            <person name="Bu F."/>
            <person name="Rutten L."/>
            <person name="Van Zeijl A."/>
            <person name="Liu W."/>
            <person name="Santuari L."/>
            <person name="Cao Q."/>
            <person name="Sharma T."/>
            <person name="Shen D."/>
            <person name="Roswanjaya Y."/>
            <person name="Wardhani T."/>
            <person name="Kalhor M.S."/>
            <person name="Jansen J."/>
            <person name="Van den Hoogen J."/>
            <person name="Gungor B."/>
            <person name="Hartog M."/>
            <person name="Hontelez J."/>
            <person name="Verver J."/>
            <person name="Yang W.-C."/>
            <person name="Schijlen E."/>
            <person name="Repin R."/>
            <person name="Schilthuizen M."/>
            <person name="Schranz E."/>
            <person name="Heidstra R."/>
            <person name="Miyata K."/>
            <person name="Fedorova E."/>
            <person name="Kohlen W."/>
            <person name="Bisseling T."/>
            <person name="Smit S."/>
            <person name="Geurts R."/>
        </authorList>
    </citation>
    <scope>NUCLEOTIDE SEQUENCE [LARGE SCALE GENOMIC DNA]</scope>
    <source>
        <strain evidence="2">cv. RG33-2</strain>
    </source>
</reference>
<dbReference type="EMBL" id="JXTC01000142">
    <property type="protein sequence ID" value="PON85792.1"/>
    <property type="molecule type" value="Genomic_DNA"/>
</dbReference>
<comment type="caution">
    <text evidence="1">The sequence shown here is derived from an EMBL/GenBank/DDBJ whole genome shotgun (WGS) entry which is preliminary data.</text>
</comment>
<dbReference type="Proteomes" id="UP000237000">
    <property type="component" value="Unassembled WGS sequence"/>
</dbReference>
<organism evidence="1 2">
    <name type="scientific">Trema orientale</name>
    <name type="common">Charcoal tree</name>
    <name type="synonym">Celtis orientalis</name>
    <dbReference type="NCBI Taxonomy" id="63057"/>
    <lineage>
        <taxon>Eukaryota</taxon>
        <taxon>Viridiplantae</taxon>
        <taxon>Streptophyta</taxon>
        <taxon>Embryophyta</taxon>
        <taxon>Tracheophyta</taxon>
        <taxon>Spermatophyta</taxon>
        <taxon>Magnoliopsida</taxon>
        <taxon>eudicotyledons</taxon>
        <taxon>Gunneridae</taxon>
        <taxon>Pentapetalae</taxon>
        <taxon>rosids</taxon>
        <taxon>fabids</taxon>
        <taxon>Rosales</taxon>
        <taxon>Cannabaceae</taxon>
        <taxon>Trema</taxon>
    </lineage>
</organism>
<proteinExistence type="predicted"/>
<dbReference type="InParanoid" id="A0A2P5EJX4"/>
<evidence type="ECO:0000313" key="1">
    <source>
        <dbReference type="EMBL" id="PON85792.1"/>
    </source>
</evidence>
<keyword evidence="2" id="KW-1185">Reference proteome</keyword>
<protein>
    <submittedName>
        <fullName evidence="1">Uncharacterized protein</fullName>
    </submittedName>
</protein>
<gene>
    <name evidence="1" type="ORF">TorRG33x02_184010</name>
</gene>
<evidence type="ECO:0000313" key="2">
    <source>
        <dbReference type="Proteomes" id="UP000237000"/>
    </source>
</evidence>
<accession>A0A2P5EJX4</accession>
<dbReference type="AlphaFoldDB" id="A0A2P5EJX4"/>